<name>A0A8J5X6P3_DIALT</name>
<feature type="transmembrane region" description="Helical" evidence="6">
    <location>
        <begin position="309"/>
        <end position="329"/>
    </location>
</feature>
<dbReference type="PANTHER" id="PTHR10361:SF30">
    <property type="entry name" value="SODIUM_METABOLITE COTRANSPORTER BASS6, CHLOROPLASTIC-RELATED"/>
    <property type="match status" value="1"/>
</dbReference>
<feature type="transmembrane region" description="Helical" evidence="6">
    <location>
        <begin position="283"/>
        <end position="303"/>
    </location>
</feature>
<organism evidence="8 9">
    <name type="scientific">Diacronema lutheri</name>
    <name type="common">Unicellular marine alga</name>
    <name type="synonym">Monochrysis lutheri</name>
    <dbReference type="NCBI Taxonomy" id="2081491"/>
    <lineage>
        <taxon>Eukaryota</taxon>
        <taxon>Haptista</taxon>
        <taxon>Haptophyta</taxon>
        <taxon>Pavlovophyceae</taxon>
        <taxon>Pavlovales</taxon>
        <taxon>Pavlovaceae</taxon>
        <taxon>Diacronema</taxon>
    </lineage>
</organism>
<evidence type="ECO:0000256" key="4">
    <source>
        <dbReference type="ARBA" id="ARBA00022989"/>
    </source>
</evidence>
<dbReference type="InterPro" id="IPR004710">
    <property type="entry name" value="Bilac:Na_transpt"/>
</dbReference>
<dbReference type="Pfam" id="PF01758">
    <property type="entry name" value="SBF"/>
    <property type="match status" value="1"/>
</dbReference>
<proteinExistence type="inferred from homology"/>
<evidence type="ECO:0000256" key="6">
    <source>
        <dbReference type="SAM" id="Phobius"/>
    </source>
</evidence>
<keyword evidence="9" id="KW-1185">Reference proteome</keyword>
<comment type="subcellular location">
    <subcellularLocation>
        <location evidence="1">Membrane</location>
        <topology evidence="1">Multi-pass membrane protein</topology>
    </subcellularLocation>
</comment>
<feature type="chain" id="PRO_5035229566" evidence="7">
    <location>
        <begin position="34"/>
        <end position="409"/>
    </location>
</feature>
<feature type="signal peptide" evidence="7">
    <location>
        <begin position="1"/>
        <end position="33"/>
    </location>
</feature>
<feature type="transmembrane region" description="Helical" evidence="6">
    <location>
        <begin position="250"/>
        <end position="271"/>
    </location>
</feature>
<evidence type="ECO:0000256" key="3">
    <source>
        <dbReference type="ARBA" id="ARBA00022692"/>
    </source>
</evidence>
<feature type="transmembrane region" description="Helical" evidence="6">
    <location>
        <begin position="341"/>
        <end position="359"/>
    </location>
</feature>
<feature type="transmembrane region" description="Helical" evidence="6">
    <location>
        <begin position="365"/>
        <end position="388"/>
    </location>
</feature>
<feature type="transmembrane region" description="Helical" evidence="6">
    <location>
        <begin position="153"/>
        <end position="176"/>
    </location>
</feature>
<dbReference type="GO" id="GO:0016020">
    <property type="term" value="C:membrane"/>
    <property type="evidence" value="ECO:0007669"/>
    <property type="project" value="UniProtKB-SubCell"/>
</dbReference>
<keyword evidence="7" id="KW-0732">Signal</keyword>
<accession>A0A8J5X6P3</accession>
<keyword evidence="4 6" id="KW-1133">Transmembrane helix</keyword>
<dbReference type="OrthoDB" id="203097at2759"/>
<reference evidence="8" key="1">
    <citation type="submission" date="2021-05" db="EMBL/GenBank/DDBJ databases">
        <title>The genome of the haptophyte Pavlova lutheri (Diacronema luteri, Pavlovales) - a model for lipid biosynthesis in eukaryotic algae.</title>
        <authorList>
            <person name="Hulatt C.J."/>
            <person name="Posewitz M.C."/>
        </authorList>
    </citation>
    <scope>NUCLEOTIDE SEQUENCE</scope>
    <source>
        <strain evidence="8">NIVA-4/92</strain>
    </source>
</reference>
<keyword evidence="3 6" id="KW-0812">Transmembrane</keyword>
<evidence type="ECO:0000313" key="8">
    <source>
        <dbReference type="EMBL" id="KAG8457260.1"/>
    </source>
</evidence>
<gene>
    <name evidence="8" type="ORF">KFE25_011934</name>
</gene>
<feature type="transmembrane region" description="Helical" evidence="6">
    <location>
        <begin position="209"/>
        <end position="230"/>
    </location>
</feature>
<evidence type="ECO:0000256" key="2">
    <source>
        <dbReference type="ARBA" id="ARBA00006528"/>
    </source>
</evidence>
<dbReference type="Proteomes" id="UP000751190">
    <property type="component" value="Unassembled WGS sequence"/>
</dbReference>
<feature type="transmembrane region" description="Helical" evidence="6">
    <location>
        <begin position="121"/>
        <end position="141"/>
    </location>
</feature>
<dbReference type="Gene3D" id="1.20.1530.20">
    <property type="match status" value="1"/>
</dbReference>
<keyword evidence="5 6" id="KW-0472">Membrane</keyword>
<dbReference type="PANTHER" id="PTHR10361">
    <property type="entry name" value="SODIUM-BILE ACID COTRANSPORTER"/>
    <property type="match status" value="1"/>
</dbReference>
<evidence type="ECO:0000256" key="7">
    <source>
        <dbReference type="SAM" id="SignalP"/>
    </source>
</evidence>
<sequence length="409" mass="41904">MRAGQSRIARLGAAPARALLVLACCAACTSAHAHRPTPLRRYRPFAIAPTPCRRRACGLVARAGEPPAGEPGRAVPRARSAPRRFASALGRASTELLPVWILVAALLALKWPWLFAWFGGGYYTAGLGAMMLSTALTLRAADFADVWRDGKRAIAAGAAMHVLLKPPLALGLARALGLSPPALAGLVLLAAAPGAQSTSVAVLLARGNVALSVCIVTLLNLSAFATTPLFTKALGGGATVCVSAAAMSRTTVQVVLAPIVVGLLVNALFPAVRKRAATVGPRVGSVLATLFAGSGTSLIAPAFATVTPALLVAVGAFHAGGSLLGWLFGRLARLKPDDTRVLAILGGMQSSSLAFLLATRHLPDMMGSVPAAISVSTMLLWGMTLAAAMTQNDRRAAGGERHQPAAPVV</sequence>
<comment type="similarity">
    <text evidence="2">Belongs to the bile acid:sodium symporter (BASS) (TC 2.A.28) family.</text>
</comment>
<evidence type="ECO:0000256" key="1">
    <source>
        <dbReference type="ARBA" id="ARBA00004141"/>
    </source>
</evidence>
<protein>
    <submittedName>
        <fullName evidence="8">Uncharacterized protein</fullName>
    </submittedName>
</protein>
<feature type="transmembrane region" description="Helical" evidence="6">
    <location>
        <begin position="182"/>
        <end position="204"/>
    </location>
</feature>
<evidence type="ECO:0000313" key="9">
    <source>
        <dbReference type="Proteomes" id="UP000751190"/>
    </source>
</evidence>
<dbReference type="EMBL" id="JAGTXO010000076">
    <property type="protein sequence ID" value="KAG8457260.1"/>
    <property type="molecule type" value="Genomic_DNA"/>
</dbReference>
<dbReference type="AlphaFoldDB" id="A0A8J5X6P3"/>
<dbReference type="InterPro" id="IPR038770">
    <property type="entry name" value="Na+/solute_symporter_sf"/>
</dbReference>
<comment type="caution">
    <text evidence="8">The sequence shown here is derived from an EMBL/GenBank/DDBJ whole genome shotgun (WGS) entry which is preliminary data.</text>
</comment>
<evidence type="ECO:0000256" key="5">
    <source>
        <dbReference type="ARBA" id="ARBA00023136"/>
    </source>
</evidence>
<dbReference type="InterPro" id="IPR002657">
    <property type="entry name" value="BilAc:Na_symport/Acr3"/>
</dbReference>